<dbReference type="GO" id="GO:0017059">
    <property type="term" value="C:serine palmitoyltransferase complex"/>
    <property type="evidence" value="ECO:0007669"/>
    <property type="project" value="TreeGrafter"/>
</dbReference>
<evidence type="ECO:0000256" key="2">
    <source>
        <dbReference type="ARBA" id="ARBA00008392"/>
    </source>
</evidence>
<dbReference type="GO" id="GO:0006139">
    <property type="term" value="P:nucleobase-containing compound metabolic process"/>
    <property type="evidence" value="ECO:0007669"/>
    <property type="project" value="InterPro"/>
</dbReference>
<dbReference type="InterPro" id="IPR015421">
    <property type="entry name" value="PyrdxlP-dep_Trfase_major"/>
</dbReference>
<dbReference type="STRING" id="436010.A0A166BSH0"/>
<protein>
    <recommendedName>
        <fullName evidence="3">serine C-palmitoyltransferase</fullName>
        <ecNumber evidence="3">2.3.1.50</ecNumber>
    </recommendedName>
</protein>
<feature type="region of interest" description="Disordered" evidence="7">
    <location>
        <begin position="471"/>
        <end position="501"/>
    </location>
</feature>
<dbReference type="OrthoDB" id="65434at2759"/>
<dbReference type="Proteomes" id="UP000076532">
    <property type="component" value="Unassembled WGS sequence"/>
</dbReference>
<dbReference type="PANTHER" id="PTHR13693">
    <property type="entry name" value="CLASS II AMINOTRANSFERASE/8-AMINO-7-OXONONANOATE SYNTHASE"/>
    <property type="match status" value="1"/>
</dbReference>
<feature type="compositionally biased region" description="Polar residues" evidence="7">
    <location>
        <begin position="19"/>
        <end position="30"/>
    </location>
</feature>
<dbReference type="GO" id="GO:0046512">
    <property type="term" value="P:sphingosine biosynthetic process"/>
    <property type="evidence" value="ECO:0007669"/>
    <property type="project" value="TreeGrafter"/>
</dbReference>
<sequence>MMSLLKEPLAQVSKRCAASSPSHSTRSLSAFGSAWPLPAQGQDSYSTMGPTRMGTQSAEADEDSSFEILGPFLRASSRDLAKEAKPNLHPLFAKGGEPPVGVAPVSKLPSKATKPTIEARPTASAIAPPTKAAPKAKARAKASSSKSISTHPIYTYKDYTPTPTVVYTRHEEEANDLVGALRGPLGFDLEWRPSFVRGSTENKTALVQLSDESMILLVQVSAMRRFPQGVRDIIESSEVIKLGANIQGDGNKLYRDFGIKAQNLVELGALARHVDPLFAEKHGRSVVALAKVVEYYEGKTLTKGKERMGNWERQLSEVSIHYAANDAHCALMVHKNLMGIATQNGVTLSPTAYTNNVLGTPAPPHNPPTVAISSPSSTRKVSTSTTLTSTGTGVRMPPQALRAYKMWHLDGAYSTSLSVMCAQLSTIGTPLKKLTVIGYVVKALEVDAALPFNMDKLHELIGQHHVSNCEEDAVTQSSRHQPLGNGEFRNTLEGSDSTDSGDDHEIILSLRQIMSASPIALSSPYPLPSVFNKKRNSGLFAPPASAAAYLSALSKADAHARNPGSVSLATPALSLSSSMTGESDDVLSSDDDETASLKRPVQPPTSEQVFTTVHTEFGHCANQEYRYMSKHDPKDNLSHVDVDPPYYVLISTYASYLLLIVIGHMRDFFGKKFRPENYKDLLVTNGYAPLNSDFDSFYTRRLKLRIDDCFGQPITGVAGRTITILDRTTKNYNKTLEFFGTKSRTLNISSYNYLGFAQARGGCADAVEEALERYGVSTLGARLEGGSSDFHVLAESLVARFVGMETSLISSMGFATNSTFIPALVGKGCLVISDELNHASIRIGVRFSSASVRMFKHNDMKALETLLREVISQGQPKTHRPWKKILIIVEGLYSMEGTLVNLPAIIQLKKKYKFNLFVDEAHSVGAIGPHGRGVCDYFGINPREVDILMGTFTKSFGAAGGYVAGSKEIIDSLRVNGHSGPYAEAMSPPVLCQVVSSMASIMGVTAPPMNTSKQSLSISTTGSTSILQVIPKDEVHPAPAPASALPGWMNLPLAQRDGSEGHERLRRLAFNSRYLARALKKLGFITYGHPSSPIVPLLIFNPGKLPMFHRMMKDRATPIVVVVVAYPATPLASGRVRFCLSAAHTKEDVDTILAACDDIGGVLDLKHGTGKRWSLKEVTERSVELVNMSTTEFDESMH</sequence>
<dbReference type="InterPro" id="IPR015422">
    <property type="entry name" value="PyrdxlP-dep_Trfase_small"/>
</dbReference>
<evidence type="ECO:0000256" key="5">
    <source>
        <dbReference type="ARBA" id="ARBA00022898"/>
    </source>
</evidence>
<evidence type="ECO:0000256" key="3">
    <source>
        <dbReference type="ARBA" id="ARBA00013220"/>
    </source>
</evidence>
<feature type="compositionally biased region" description="Polar residues" evidence="7">
    <location>
        <begin position="41"/>
        <end position="58"/>
    </location>
</feature>
<dbReference type="Gene3D" id="3.40.640.10">
    <property type="entry name" value="Type I PLP-dependent aspartate aminotransferase-like (Major domain)"/>
    <property type="match status" value="1"/>
</dbReference>
<feature type="domain" description="3'-5' exonuclease" evidence="9">
    <location>
        <begin position="169"/>
        <end position="338"/>
    </location>
</feature>
<feature type="domain" description="Aminotransferase class I/classII large" evidence="8">
    <location>
        <begin position="746"/>
        <end position="994"/>
    </location>
</feature>
<gene>
    <name evidence="10" type="ORF">FIBSPDRAFT_1049745</name>
</gene>
<feature type="region of interest" description="Disordered" evidence="7">
    <location>
        <begin position="12"/>
        <end position="65"/>
    </location>
</feature>
<evidence type="ECO:0000256" key="6">
    <source>
        <dbReference type="ARBA" id="ARBA00048528"/>
    </source>
</evidence>
<proteinExistence type="inferred from homology"/>
<dbReference type="GO" id="GO:0030170">
    <property type="term" value="F:pyridoxal phosphate binding"/>
    <property type="evidence" value="ECO:0007669"/>
    <property type="project" value="InterPro"/>
</dbReference>
<evidence type="ECO:0000256" key="4">
    <source>
        <dbReference type="ARBA" id="ARBA00022679"/>
    </source>
</evidence>
<feature type="compositionally biased region" description="Low complexity" evidence="7">
    <location>
        <begin position="373"/>
        <end position="392"/>
    </location>
</feature>
<dbReference type="CDD" id="cd06141">
    <property type="entry name" value="WRN_exo"/>
    <property type="match status" value="1"/>
</dbReference>
<dbReference type="InterPro" id="IPR015424">
    <property type="entry name" value="PyrdxlP-dep_Trfase"/>
</dbReference>
<dbReference type="InterPro" id="IPR001917">
    <property type="entry name" value="Aminotrans_II_pyridoxalP_BS"/>
</dbReference>
<comment type="catalytic activity">
    <reaction evidence="6">
        <text>L-serine + hexadecanoyl-CoA + H(+) = 3-oxosphinganine + CO2 + CoA</text>
        <dbReference type="Rhea" id="RHEA:14761"/>
        <dbReference type="ChEBI" id="CHEBI:15378"/>
        <dbReference type="ChEBI" id="CHEBI:16526"/>
        <dbReference type="ChEBI" id="CHEBI:33384"/>
        <dbReference type="ChEBI" id="CHEBI:57287"/>
        <dbReference type="ChEBI" id="CHEBI:57379"/>
        <dbReference type="ChEBI" id="CHEBI:58299"/>
        <dbReference type="EC" id="2.3.1.50"/>
    </reaction>
</comment>
<keyword evidence="11" id="KW-1185">Reference proteome</keyword>
<organism evidence="10 11">
    <name type="scientific">Athelia psychrophila</name>
    <dbReference type="NCBI Taxonomy" id="1759441"/>
    <lineage>
        <taxon>Eukaryota</taxon>
        <taxon>Fungi</taxon>
        <taxon>Dikarya</taxon>
        <taxon>Basidiomycota</taxon>
        <taxon>Agaricomycotina</taxon>
        <taxon>Agaricomycetes</taxon>
        <taxon>Agaricomycetidae</taxon>
        <taxon>Atheliales</taxon>
        <taxon>Atheliaceae</taxon>
        <taxon>Athelia</taxon>
    </lineage>
</organism>
<feature type="region of interest" description="Disordered" evidence="7">
    <location>
        <begin position="576"/>
        <end position="605"/>
    </location>
</feature>
<dbReference type="SUPFAM" id="SSF53383">
    <property type="entry name" value="PLP-dependent transferases"/>
    <property type="match status" value="1"/>
</dbReference>
<feature type="compositionally biased region" description="Low complexity" evidence="7">
    <location>
        <begin position="121"/>
        <end position="133"/>
    </location>
</feature>
<dbReference type="InterPro" id="IPR012337">
    <property type="entry name" value="RNaseH-like_sf"/>
</dbReference>
<dbReference type="EMBL" id="KV417640">
    <property type="protein sequence ID" value="KZP12929.1"/>
    <property type="molecule type" value="Genomic_DNA"/>
</dbReference>
<dbReference type="EC" id="2.3.1.50" evidence="3"/>
<feature type="compositionally biased region" description="Acidic residues" evidence="7">
    <location>
        <begin position="582"/>
        <end position="594"/>
    </location>
</feature>
<comment type="similarity">
    <text evidence="2">Belongs to the class-II pyridoxal-phosphate-dependent aminotransferase family.</text>
</comment>
<evidence type="ECO:0000313" key="10">
    <source>
        <dbReference type="EMBL" id="KZP12929.1"/>
    </source>
</evidence>
<dbReference type="AlphaFoldDB" id="A0A166BSH0"/>
<evidence type="ECO:0000259" key="8">
    <source>
        <dbReference type="Pfam" id="PF00155"/>
    </source>
</evidence>
<keyword evidence="5" id="KW-0663">Pyridoxal phosphate</keyword>
<name>A0A166BSH0_9AGAM</name>
<dbReference type="InterPro" id="IPR004839">
    <property type="entry name" value="Aminotransferase_I/II_large"/>
</dbReference>
<dbReference type="GO" id="GO:0046513">
    <property type="term" value="P:ceramide biosynthetic process"/>
    <property type="evidence" value="ECO:0007669"/>
    <property type="project" value="TreeGrafter"/>
</dbReference>
<dbReference type="GO" id="GO:0008408">
    <property type="term" value="F:3'-5' exonuclease activity"/>
    <property type="evidence" value="ECO:0007669"/>
    <property type="project" value="InterPro"/>
</dbReference>
<dbReference type="Gene3D" id="3.30.420.10">
    <property type="entry name" value="Ribonuclease H-like superfamily/Ribonuclease H"/>
    <property type="match status" value="1"/>
</dbReference>
<dbReference type="InterPro" id="IPR050087">
    <property type="entry name" value="AON_synthase_class-II"/>
</dbReference>
<dbReference type="PROSITE" id="PS00599">
    <property type="entry name" value="AA_TRANSFER_CLASS_2"/>
    <property type="match status" value="1"/>
</dbReference>
<keyword evidence="4 10" id="KW-0808">Transferase</keyword>
<comment type="cofactor">
    <cofactor evidence="1">
        <name>pyridoxal 5'-phosphate</name>
        <dbReference type="ChEBI" id="CHEBI:597326"/>
    </cofactor>
</comment>
<dbReference type="PANTHER" id="PTHR13693:SF3">
    <property type="entry name" value="LD36009P"/>
    <property type="match status" value="1"/>
</dbReference>
<feature type="domain" description="Aminotransferase class I/classII large" evidence="8">
    <location>
        <begin position="1058"/>
        <end position="1154"/>
    </location>
</feature>
<dbReference type="InterPro" id="IPR036397">
    <property type="entry name" value="RNaseH_sf"/>
</dbReference>
<evidence type="ECO:0000259" key="9">
    <source>
        <dbReference type="Pfam" id="PF01612"/>
    </source>
</evidence>
<feature type="region of interest" description="Disordered" evidence="7">
    <location>
        <begin position="360"/>
        <end position="394"/>
    </location>
</feature>
<dbReference type="InterPro" id="IPR002562">
    <property type="entry name" value="3'-5'_exonuclease_dom"/>
</dbReference>
<evidence type="ECO:0000313" key="11">
    <source>
        <dbReference type="Proteomes" id="UP000076532"/>
    </source>
</evidence>
<dbReference type="GO" id="GO:0016020">
    <property type="term" value="C:membrane"/>
    <property type="evidence" value="ECO:0007669"/>
    <property type="project" value="GOC"/>
</dbReference>
<dbReference type="Pfam" id="PF00155">
    <property type="entry name" value="Aminotran_1_2"/>
    <property type="match status" value="2"/>
</dbReference>
<reference evidence="10 11" key="1">
    <citation type="journal article" date="2016" name="Mol. Biol. Evol.">
        <title>Comparative Genomics of Early-Diverging Mushroom-Forming Fungi Provides Insights into the Origins of Lignocellulose Decay Capabilities.</title>
        <authorList>
            <person name="Nagy L.G."/>
            <person name="Riley R."/>
            <person name="Tritt A."/>
            <person name="Adam C."/>
            <person name="Daum C."/>
            <person name="Floudas D."/>
            <person name="Sun H."/>
            <person name="Yadav J.S."/>
            <person name="Pangilinan J."/>
            <person name="Larsson K.H."/>
            <person name="Matsuura K."/>
            <person name="Barry K."/>
            <person name="Labutti K."/>
            <person name="Kuo R."/>
            <person name="Ohm R.A."/>
            <person name="Bhattacharya S.S."/>
            <person name="Shirouzu T."/>
            <person name="Yoshinaga Y."/>
            <person name="Martin F.M."/>
            <person name="Grigoriev I.V."/>
            <person name="Hibbett D.S."/>
        </authorList>
    </citation>
    <scope>NUCLEOTIDE SEQUENCE [LARGE SCALE GENOMIC DNA]</scope>
    <source>
        <strain evidence="10 11">CBS 109695</strain>
    </source>
</reference>
<dbReference type="CDD" id="cd06454">
    <property type="entry name" value="KBL_like"/>
    <property type="match status" value="1"/>
</dbReference>
<feature type="region of interest" description="Disordered" evidence="7">
    <location>
        <begin position="105"/>
        <end position="144"/>
    </location>
</feature>
<evidence type="ECO:0000256" key="1">
    <source>
        <dbReference type="ARBA" id="ARBA00001933"/>
    </source>
</evidence>
<accession>A0A166BSH0</accession>
<dbReference type="SUPFAM" id="SSF53098">
    <property type="entry name" value="Ribonuclease H-like"/>
    <property type="match status" value="1"/>
</dbReference>
<dbReference type="Pfam" id="PF01612">
    <property type="entry name" value="DNA_pol_A_exo1"/>
    <property type="match status" value="1"/>
</dbReference>
<evidence type="ECO:0000256" key="7">
    <source>
        <dbReference type="SAM" id="MobiDB-lite"/>
    </source>
</evidence>
<dbReference type="Gene3D" id="3.90.1150.10">
    <property type="entry name" value="Aspartate Aminotransferase, domain 1"/>
    <property type="match status" value="2"/>
</dbReference>
<dbReference type="GO" id="GO:0003676">
    <property type="term" value="F:nucleic acid binding"/>
    <property type="evidence" value="ECO:0007669"/>
    <property type="project" value="InterPro"/>
</dbReference>
<dbReference type="GO" id="GO:0004758">
    <property type="term" value="F:serine C-palmitoyltransferase activity"/>
    <property type="evidence" value="ECO:0007669"/>
    <property type="project" value="UniProtKB-EC"/>
</dbReference>